<evidence type="ECO:0000313" key="2">
    <source>
        <dbReference type="EMBL" id="KAF6240605.1"/>
    </source>
</evidence>
<sequence>MCYVWEGNIEKCQHCSETDFQTVLRMFWNIEPARRTHQLVARTTQHSFNQDAPSSSRQDAHVDLHRDLAAGTLREHAHKLSYQVGPSSSRYDAGIEVSSQYKRQKLSGNQTSFARHDTSINGRQERHPDQHPSSIHNARVHGPPQSGQQAKHAVQAYSRHSARTAGTVPSGQQGSSQSQPSCLRLDARMDGAARRGQQAKDQDPSSSSIHDTLSDWTNGRGWKESHQDPPYSSRHHTTTDLTGEDEHQGPSQKLSQNHHRVEDMEVLTAGMNKLPPPCWGDERVILPLAQEQLREEDFHRRQEQEMDDIWGMYAKEREALAAVHTPEPEKHWTPVFEEPGILERKTPLWDEVWAHSVLEGEAWMRNLLGENETWPQDPPAEADIWTREEGGMLSAAVLKRLLRVFTIQAAQEEERFQDSLKDEGPQISDESDTVSSILRNPEGDEVTLNFSEDFTSAVTHITPAMGHIVVGGATAEFPSLHHAFSVGDVLIKRDCRLLQSLAANVRRVNVFSTTETKGAVSYCEIPSRNEDLRHNTDWARYARYPMSRRP</sequence>
<feature type="region of interest" description="Disordered" evidence="1">
    <location>
        <begin position="103"/>
        <end position="258"/>
    </location>
</feature>
<reference evidence="2 3" key="1">
    <citation type="journal article" date="2020" name="Genomics">
        <title>Complete, high-quality genomes from long-read metagenomic sequencing of two wolf lichen thalli reveals enigmatic genome architecture.</title>
        <authorList>
            <person name="McKenzie S.K."/>
            <person name="Walston R.F."/>
            <person name="Allen J.L."/>
        </authorList>
    </citation>
    <scope>NUCLEOTIDE SEQUENCE [LARGE SCALE GENOMIC DNA]</scope>
    <source>
        <strain evidence="2">WasteWater2</strain>
    </source>
</reference>
<dbReference type="GeneID" id="59282951"/>
<feature type="compositionally biased region" description="Basic and acidic residues" evidence="1">
    <location>
        <begin position="114"/>
        <end position="130"/>
    </location>
</feature>
<organism evidence="2 3">
    <name type="scientific">Letharia columbiana</name>
    <dbReference type="NCBI Taxonomy" id="112416"/>
    <lineage>
        <taxon>Eukaryota</taxon>
        <taxon>Fungi</taxon>
        <taxon>Dikarya</taxon>
        <taxon>Ascomycota</taxon>
        <taxon>Pezizomycotina</taxon>
        <taxon>Lecanoromycetes</taxon>
        <taxon>OSLEUM clade</taxon>
        <taxon>Lecanoromycetidae</taxon>
        <taxon>Lecanorales</taxon>
        <taxon>Lecanorineae</taxon>
        <taxon>Parmeliaceae</taxon>
        <taxon>Letharia</taxon>
    </lineage>
</organism>
<keyword evidence="3" id="KW-1185">Reference proteome</keyword>
<dbReference type="Proteomes" id="UP000578531">
    <property type="component" value="Unassembled WGS sequence"/>
</dbReference>
<dbReference type="EMBL" id="JACCJC010000003">
    <property type="protein sequence ID" value="KAF6240605.1"/>
    <property type="molecule type" value="Genomic_DNA"/>
</dbReference>
<dbReference type="AlphaFoldDB" id="A0A8H6G577"/>
<protein>
    <submittedName>
        <fullName evidence="2">Uncharacterized protein</fullName>
    </submittedName>
</protein>
<name>A0A8H6G577_9LECA</name>
<feature type="compositionally biased region" description="Polar residues" evidence="1">
    <location>
        <begin position="204"/>
        <end position="217"/>
    </location>
</feature>
<proteinExistence type="predicted"/>
<dbReference type="OrthoDB" id="5313181at2759"/>
<dbReference type="RefSeq" id="XP_037169864.1">
    <property type="nucleotide sequence ID" value="XM_037303217.1"/>
</dbReference>
<comment type="caution">
    <text evidence="2">The sequence shown here is derived from an EMBL/GenBank/DDBJ whole genome shotgun (WGS) entry which is preliminary data.</text>
</comment>
<feature type="compositionally biased region" description="Basic and acidic residues" evidence="1">
    <location>
        <begin position="185"/>
        <end position="203"/>
    </location>
</feature>
<evidence type="ECO:0000256" key="1">
    <source>
        <dbReference type="SAM" id="MobiDB-lite"/>
    </source>
</evidence>
<accession>A0A8H6G577</accession>
<evidence type="ECO:0000313" key="3">
    <source>
        <dbReference type="Proteomes" id="UP000578531"/>
    </source>
</evidence>
<feature type="compositionally biased region" description="Polar residues" evidence="1">
    <location>
        <begin position="103"/>
        <end position="113"/>
    </location>
</feature>
<gene>
    <name evidence="2" type="ORF">HO173_001276</name>
</gene>
<feature type="compositionally biased region" description="Low complexity" evidence="1">
    <location>
        <begin position="169"/>
        <end position="181"/>
    </location>
</feature>